<keyword evidence="1" id="KW-1133">Transmembrane helix</keyword>
<dbReference type="RefSeq" id="WP_160838891.1">
    <property type="nucleotide sequence ID" value="NZ_WMET01000004.1"/>
</dbReference>
<dbReference type="OrthoDB" id="1925744at2"/>
<organism evidence="2 3">
    <name type="scientific">Halobacillus litoralis</name>
    <dbReference type="NCBI Taxonomy" id="45668"/>
    <lineage>
        <taxon>Bacteria</taxon>
        <taxon>Bacillati</taxon>
        <taxon>Bacillota</taxon>
        <taxon>Bacilli</taxon>
        <taxon>Bacillales</taxon>
        <taxon>Bacillaceae</taxon>
        <taxon>Halobacillus</taxon>
    </lineage>
</organism>
<evidence type="ECO:0000313" key="2">
    <source>
        <dbReference type="EMBL" id="MYL21317.1"/>
    </source>
</evidence>
<dbReference type="Proteomes" id="UP000460949">
    <property type="component" value="Unassembled WGS sequence"/>
</dbReference>
<sequence length="101" mass="10863">MKLSTLFKWVTGGCEALLAIPFIGGLFVVGSGWNALLFMFVAHLITLIFAVRDKRTYAGSVLGLITSALGWIPVLGWILHSVTAIFLLIDAGRSTALDKKA</sequence>
<protein>
    <submittedName>
        <fullName evidence="2">Uncharacterized protein</fullName>
    </submittedName>
</protein>
<evidence type="ECO:0000313" key="3">
    <source>
        <dbReference type="Proteomes" id="UP000460949"/>
    </source>
</evidence>
<gene>
    <name evidence="2" type="ORF">GLW04_15555</name>
</gene>
<dbReference type="AlphaFoldDB" id="A0A845E518"/>
<feature type="transmembrane region" description="Helical" evidence="1">
    <location>
        <begin position="33"/>
        <end position="51"/>
    </location>
</feature>
<name>A0A845E518_9BACI</name>
<evidence type="ECO:0000256" key="1">
    <source>
        <dbReference type="SAM" id="Phobius"/>
    </source>
</evidence>
<comment type="caution">
    <text evidence="2">The sequence shown here is derived from an EMBL/GenBank/DDBJ whole genome shotgun (WGS) entry which is preliminary data.</text>
</comment>
<keyword evidence="1" id="KW-0472">Membrane</keyword>
<keyword evidence="1" id="KW-0812">Transmembrane</keyword>
<dbReference type="EMBL" id="WMET01000004">
    <property type="protein sequence ID" value="MYL21317.1"/>
    <property type="molecule type" value="Genomic_DNA"/>
</dbReference>
<feature type="transmembrane region" description="Helical" evidence="1">
    <location>
        <begin position="63"/>
        <end position="89"/>
    </location>
</feature>
<accession>A0A845E518</accession>
<proteinExistence type="predicted"/>
<reference evidence="2 3" key="1">
    <citation type="submission" date="2019-11" db="EMBL/GenBank/DDBJ databases">
        <title>Genome sequences of 17 halophilic strains isolated from different environments.</title>
        <authorList>
            <person name="Furrow R.E."/>
        </authorList>
    </citation>
    <scope>NUCLEOTIDE SEQUENCE [LARGE SCALE GENOMIC DNA]</scope>
    <source>
        <strain evidence="2 3">22511_23_Filter</strain>
    </source>
</reference>
<feature type="transmembrane region" description="Helical" evidence="1">
    <location>
        <begin position="7"/>
        <end position="27"/>
    </location>
</feature>